<feature type="domain" description="Zn(2)-C6 fungal-type" evidence="7">
    <location>
        <begin position="16"/>
        <end position="46"/>
    </location>
</feature>
<protein>
    <recommendedName>
        <fullName evidence="7">Zn(2)-C6 fungal-type domain-containing protein</fullName>
    </recommendedName>
</protein>
<dbReference type="InterPro" id="IPR001138">
    <property type="entry name" value="Zn2Cys6_DnaBD"/>
</dbReference>
<name>A0A1E3B3F1_ASPCR</name>
<dbReference type="PRINTS" id="PR00755">
    <property type="entry name" value="AFLATOXINBRP"/>
</dbReference>
<comment type="caution">
    <text evidence="8">The sequence shown here is derived from an EMBL/GenBank/DDBJ whole genome shotgun (WGS) entry which is preliminary data.</text>
</comment>
<evidence type="ECO:0000313" key="9">
    <source>
        <dbReference type="Proteomes" id="UP000094569"/>
    </source>
</evidence>
<evidence type="ECO:0000256" key="3">
    <source>
        <dbReference type="ARBA" id="ARBA00023015"/>
    </source>
</evidence>
<dbReference type="AlphaFoldDB" id="A0A1E3B3F1"/>
<dbReference type="PROSITE" id="PS50048">
    <property type="entry name" value="ZN2_CY6_FUNGAL_2"/>
    <property type="match status" value="1"/>
</dbReference>
<evidence type="ECO:0000313" key="8">
    <source>
        <dbReference type="EMBL" id="ODM15449.1"/>
    </source>
</evidence>
<keyword evidence="2" id="KW-0862">Zinc</keyword>
<dbReference type="STRING" id="573508.A0A1E3B3F1"/>
<organism evidence="8 9">
    <name type="scientific">Aspergillus cristatus</name>
    <name type="common">Chinese Fuzhuan brick tea-fermentation fungus</name>
    <name type="synonym">Eurotium cristatum</name>
    <dbReference type="NCBI Taxonomy" id="573508"/>
    <lineage>
        <taxon>Eukaryota</taxon>
        <taxon>Fungi</taxon>
        <taxon>Dikarya</taxon>
        <taxon>Ascomycota</taxon>
        <taxon>Pezizomycotina</taxon>
        <taxon>Eurotiomycetes</taxon>
        <taxon>Eurotiomycetidae</taxon>
        <taxon>Eurotiales</taxon>
        <taxon>Aspergillaceae</taxon>
        <taxon>Aspergillus</taxon>
        <taxon>Aspergillus subgen. Aspergillus</taxon>
    </lineage>
</organism>
<keyword evidence="1" id="KW-0479">Metal-binding</keyword>
<dbReference type="Gene3D" id="4.10.240.10">
    <property type="entry name" value="Zn(2)-C6 fungal-type DNA-binding domain"/>
    <property type="match status" value="1"/>
</dbReference>
<dbReference type="VEuPathDB" id="FungiDB:SI65_09052"/>
<dbReference type="Pfam" id="PF00172">
    <property type="entry name" value="Zn_clus"/>
    <property type="match status" value="1"/>
</dbReference>
<dbReference type="OrthoDB" id="3145928at2759"/>
<dbReference type="GO" id="GO:0008270">
    <property type="term" value="F:zinc ion binding"/>
    <property type="evidence" value="ECO:0007669"/>
    <property type="project" value="InterPro"/>
</dbReference>
<proteinExistence type="predicted"/>
<dbReference type="SUPFAM" id="SSF57701">
    <property type="entry name" value="Zn2/Cys6 DNA-binding domain"/>
    <property type="match status" value="1"/>
</dbReference>
<reference evidence="8 9" key="1">
    <citation type="journal article" date="2016" name="BMC Genomics">
        <title>Comparative genomic and transcriptomic analyses of the Fuzhuan brick tea-fermentation fungus Aspergillus cristatus.</title>
        <authorList>
            <person name="Ge Y."/>
            <person name="Wang Y."/>
            <person name="Liu Y."/>
            <person name="Tan Y."/>
            <person name="Ren X."/>
            <person name="Zhang X."/>
            <person name="Hyde K.D."/>
            <person name="Liu Y."/>
            <person name="Liu Z."/>
        </authorList>
    </citation>
    <scope>NUCLEOTIDE SEQUENCE [LARGE SCALE GENOMIC DNA]</scope>
    <source>
        <strain evidence="8 9">GZAAS20.1005</strain>
    </source>
</reference>
<dbReference type="PROSITE" id="PS00463">
    <property type="entry name" value="ZN2_CY6_FUNGAL_1"/>
    <property type="match status" value="1"/>
</dbReference>
<keyword evidence="6" id="KW-0539">Nucleus</keyword>
<dbReference type="InterPro" id="IPR052360">
    <property type="entry name" value="Transcr_Regulatory_Proteins"/>
</dbReference>
<sequence>MPVKGSLIASLKSRSGCKTCKARRVKCGEEKPNCNRCTSTGRKCEYECTVSGATLYTISPSSFPNTAWRERRAFAYYFQHAASFVGGGLDGDFWRTIVPQVCRSEPAVWDAIISISALFEGPEPFPDFVSLRPKNPGILTQNHRDALDWYSRSVTSVRQHIERGAMDVFVGLISCVLFISIESLQGATTEALQLYEQGVHLILALRAQVASGAMPPAKAFLLEDIIVPIFVRLGAIAFTASGAPVASLLPETEHVLTQEFVSLKSARDAIVLLSTEAQLLESICEEHVFQTSASHVPLELINRQMILSAKLKSWHVAFTKLMASLHSKGSLSPEQSSTAALLWTYHETVFIILETCISPSQVLIDAYLPNFQTIVEQSSIALDAYTQPDGTQPPFTFEISVGLPIWFTCLRCREAGIRRMALDLLRRAPQVQGVYKLPPVVTFGEKVIMLEETYGSAINEAQEMTNSTTPGSTDALVDYLSHSRGKSSDVSSPTDMSTEVLVPEEARIKPIGVFRPREGIPPVIREEDVAKWNADLDQDFLRFSRNKYDMASDTWQVVHECVPIDF</sequence>
<gene>
    <name evidence="8" type="ORF">SI65_09052</name>
</gene>
<dbReference type="PANTHER" id="PTHR36206">
    <property type="entry name" value="ASPERCRYPTIN BIOSYNTHESIS CLUSTER-SPECIFIC TRANSCRIPTION REGULATOR ATNN-RELATED"/>
    <property type="match status" value="1"/>
</dbReference>
<keyword evidence="4" id="KW-0238">DNA-binding</keyword>
<evidence type="ECO:0000256" key="2">
    <source>
        <dbReference type="ARBA" id="ARBA00022833"/>
    </source>
</evidence>
<dbReference type="GO" id="GO:0003677">
    <property type="term" value="F:DNA binding"/>
    <property type="evidence" value="ECO:0007669"/>
    <property type="project" value="UniProtKB-KW"/>
</dbReference>
<dbReference type="SMART" id="SM00066">
    <property type="entry name" value="GAL4"/>
    <property type="match status" value="1"/>
</dbReference>
<keyword evidence="5" id="KW-0804">Transcription</keyword>
<evidence type="ECO:0000256" key="1">
    <source>
        <dbReference type="ARBA" id="ARBA00022723"/>
    </source>
</evidence>
<dbReference type="EMBL" id="JXNT01000016">
    <property type="protein sequence ID" value="ODM15449.1"/>
    <property type="molecule type" value="Genomic_DNA"/>
</dbReference>
<dbReference type="InterPro" id="IPR036864">
    <property type="entry name" value="Zn2-C6_fun-type_DNA-bd_sf"/>
</dbReference>
<evidence type="ECO:0000256" key="4">
    <source>
        <dbReference type="ARBA" id="ARBA00023125"/>
    </source>
</evidence>
<keyword evidence="3" id="KW-0805">Transcription regulation</keyword>
<accession>A0A1E3B3F1</accession>
<evidence type="ECO:0000256" key="5">
    <source>
        <dbReference type="ARBA" id="ARBA00023163"/>
    </source>
</evidence>
<dbReference type="Proteomes" id="UP000094569">
    <property type="component" value="Unassembled WGS sequence"/>
</dbReference>
<keyword evidence="9" id="KW-1185">Reference proteome</keyword>
<dbReference type="CDD" id="cd00067">
    <property type="entry name" value="GAL4"/>
    <property type="match status" value="1"/>
</dbReference>
<evidence type="ECO:0000259" key="7">
    <source>
        <dbReference type="PROSITE" id="PS50048"/>
    </source>
</evidence>
<evidence type="ECO:0000256" key="6">
    <source>
        <dbReference type="ARBA" id="ARBA00023242"/>
    </source>
</evidence>
<dbReference type="PANTHER" id="PTHR36206:SF14">
    <property type="entry name" value="ZN(2)-C6 FUNGAL-TYPE DOMAIN-CONTAINING PROTEIN-RELATED"/>
    <property type="match status" value="1"/>
</dbReference>
<dbReference type="GO" id="GO:0000981">
    <property type="term" value="F:DNA-binding transcription factor activity, RNA polymerase II-specific"/>
    <property type="evidence" value="ECO:0007669"/>
    <property type="project" value="InterPro"/>
</dbReference>